<keyword evidence="8" id="KW-0378">Hydrolase</keyword>
<dbReference type="Gene3D" id="3.20.20.140">
    <property type="entry name" value="Metal-dependent hydrolases"/>
    <property type="match status" value="1"/>
</dbReference>
<dbReference type="SUPFAM" id="SSF53067">
    <property type="entry name" value="Actin-like ATPase domain"/>
    <property type="match status" value="2"/>
</dbReference>
<evidence type="ECO:0000313" key="13">
    <source>
        <dbReference type="EMBL" id="OGE55799.1"/>
    </source>
</evidence>
<feature type="domain" description="Hexokinase C-terminal" evidence="12">
    <location>
        <begin position="247"/>
        <end position="533"/>
    </location>
</feature>
<dbReference type="GO" id="GO:0005829">
    <property type="term" value="C:cytosol"/>
    <property type="evidence" value="ECO:0007669"/>
    <property type="project" value="TreeGrafter"/>
</dbReference>
<evidence type="ECO:0000313" key="14">
    <source>
        <dbReference type="Proteomes" id="UP000177622"/>
    </source>
</evidence>
<dbReference type="CDD" id="cd24000">
    <property type="entry name" value="ASKHA_NBD_HK"/>
    <property type="match status" value="1"/>
</dbReference>
<feature type="region of interest" description="Disordered" evidence="10">
    <location>
        <begin position="452"/>
        <end position="473"/>
    </location>
</feature>
<dbReference type="InterPro" id="IPR022673">
    <property type="entry name" value="Hexokinase_C"/>
</dbReference>
<accession>A0A1F5LS79</accession>
<dbReference type="SUPFAM" id="SSF51556">
    <property type="entry name" value="Metallo-dependent hydrolases"/>
    <property type="match status" value="1"/>
</dbReference>
<comment type="similarity">
    <text evidence="1">Belongs to the hexokinase family.</text>
</comment>
<dbReference type="GO" id="GO:0004396">
    <property type="term" value="F:hexokinase activity"/>
    <property type="evidence" value="ECO:0007669"/>
    <property type="project" value="InterPro"/>
</dbReference>
<evidence type="ECO:0000259" key="12">
    <source>
        <dbReference type="Pfam" id="PF03727"/>
    </source>
</evidence>
<keyword evidence="14" id="KW-1185">Reference proteome</keyword>
<keyword evidence="6" id="KW-0547">Nucleotide-binding</keyword>
<dbReference type="Proteomes" id="UP000177622">
    <property type="component" value="Unassembled WGS sequence"/>
</dbReference>
<evidence type="ECO:0000256" key="2">
    <source>
        <dbReference type="ARBA" id="ARBA00009275"/>
    </source>
</evidence>
<evidence type="ECO:0000256" key="3">
    <source>
        <dbReference type="ARBA" id="ARBA00022679"/>
    </source>
</evidence>
<evidence type="ECO:0000256" key="6">
    <source>
        <dbReference type="ARBA" id="ARBA00022741"/>
    </source>
</evidence>
<dbReference type="Pfam" id="PF01026">
    <property type="entry name" value="TatD_DNase"/>
    <property type="match status" value="1"/>
</dbReference>
<dbReference type="Pfam" id="PF03727">
    <property type="entry name" value="Hexokinase_2"/>
    <property type="match status" value="1"/>
</dbReference>
<keyword evidence="3" id="KW-0808">Transferase</keyword>
<dbReference type="Pfam" id="PF00349">
    <property type="entry name" value="Hexokinase_1"/>
    <property type="match status" value="1"/>
</dbReference>
<reference evidence="13 14" key="1">
    <citation type="journal article" date="2016" name="Sci. Rep.">
        <title>Penicillium arizonense, a new, genome sequenced fungal species, reveals a high chemical diversity in secreted metabolites.</title>
        <authorList>
            <person name="Grijseels S."/>
            <person name="Nielsen J.C."/>
            <person name="Randelovic M."/>
            <person name="Nielsen J."/>
            <person name="Nielsen K.F."/>
            <person name="Workman M."/>
            <person name="Frisvad J.C."/>
        </authorList>
    </citation>
    <scope>NUCLEOTIDE SEQUENCE [LARGE SCALE GENOMIC DNA]</scope>
    <source>
        <strain evidence="13 14">CBS 141311</strain>
    </source>
</reference>
<dbReference type="PANTHER" id="PTHR10060:SF15">
    <property type="entry name" value="DEOXYRIBONUCLEASE TATDN1"/>
    <property type="match status" value="1"/>
</dbReference>
<dbReference type="GO" id="GO:0005536">
    <property type="term" value="F:D-glucose binding"/>
    <property type="evidence" value="ECO:0007669"/>
    <property type="project" value="InterPro"/>
</dbReference>
<organism evidence="13 14">
    <name type="scientific">Penicillium arizonense</name>
    <dbReference type="NCBI Taxonomy" id="1835702"/>
    <lineage>
        <taxon>Eukaryota</taxon>
        <taxon>Fungi</taxon>
        <taxon>Dikarya</taxon>
        <taxon>Ascomycota</taxon>
        <taxon>Pezizomycotina</taxon>
        <taxon>Eurotiomycetes</taxon>
        <taxon>Eurotiomycetidae</taxon>
        <taxon>Eurotiales</taxon>
        <taxon>Aspergillaceae</taxon>
        <taxon>Penicillium</taxon>
    </lineage>
</organism>
<comment type="caution">
    <text evidence="13">The sequence shown here is derived from an EMBL/GenBank/DDBJ whole genome shotgun (WGS) entry which is preliminary data.</text>
</comment>
<dbReference type="InterPro" id="IPR050891">
    <property type="entry name" value="TatD-type_Hydrolase"/>
</dbReference>
<dbReference type="InterPro" id="IPR032466">
    <property type="entry name" value="Metal_Hydrolase"/>
</dbReference>
<keyword evidence="4" id="KW-0540">Nuclease</keyword>
<dbReference type="AlphaFoldDB" id="A0A1F5LS79"/>
<dbReference type="EMBL" id="LXJU01000004">
    <property type="protein sequence ID" value="OGE55799.1"/>
    <property type="molecule type" value="Genomic_DNA"/>
</dbReference>
<evidence type="ECO:0000256" key="7">
    <source>
        <dbReference type="ARBA" id="ARBA00022777"/>
    </source>
</evidence>
<dbReference type="CDD" id="cd01310">
    <property type="entry name" value="TatD_DNAse"/>
    <property type="match status" value="1"/>
</dbReference>
<dbReference type="GeneID" id="34574237"/>
<dbReference type="GO" id="GO:0006096">
    <property type="term" value="P:glycolytic process"/>
    <property type="evidence" value="ECO:0007669"/>
    <property type="project" value="UniProtKB-UniPathway"/>
</dbReference>
<evidence type="ECO:0000259" key="11">
    <source>
        <dbReference type="Pfam" id="PF00349"/>
    </source>
</evidence>
<dbReference type="InterPro" id="IPR001130">
    <property type="entry name" value="TatD-like"/>
</dbReference>
<name>A0A1F5LS79_PENAI</name>
<dbReference type="OrthoDB" id="419537at2759"/>
<dbReference type="InterPro" id="IPR022672">
    <property type="entry name" value="Hexokinase_N"/>
</dbReference>
<keyword evidence="7" id="KW-0418">Kinase</keyword>
<dbReference type="InterPro" id="IPR043129">
    <property type="entry name" value="ATPase_NBD"/>
</dbReference>
<dbReference type="UniPathway" id="UPA00109">
    <property type="reaction ID" value="UER00180"/>
</dbReference>
<keyword evidence="9" id="KW-0067">ATP-binding</keyword>
<dbReference type="GO" id="GO:0046872">
    <property type="term" value="F:metal ion binding"/>
    <property type="evidence" value="ECO:0007669"/>
    <property type="project" value="UniProtKB-KW"/>
</dbReference>
<evidence type="ECO:0000256" key="10">
    <source>
        <dbReference type="SAM" id="MobiDB-lite"/>
    </source>
</evidence>
<dbReference type="GO" id="GO:0001678">
    <property type="term" value="P:intracellular glucose homeostasis"/>
    <property type="evidence" value="ECO:0007669"/>
    <property type="project" value="InterPro"/>
</dbReference>
<dbReference type="PANTHER" id="PTHR10060">
    <property type="entry name" value="TATD FAMILY DEOXYRIBONUCLEASE"/>
    <property type="match status" value="1"/>
</dbReference>
<dbReference type="InterPro" id="IPR001312">
    <property type="entry name" value="Hexokinase"/>
</dbReference>
<evidence type="ECO:0000256" key="9">
    <source>
        <dbReference type="ARBA" id="ARBA00022840"/>
    </source>
</evidence>
<comment type="similarity">
    <text evidence="2">Belongs to the metallo-dependent hydrolases superfamily. TatD-type hydrolase family.</text>
</comment>
<evidence type="ECO:0000256" key="4">
    <source>
        <dbReference type="ARBA" id="ARBA00022722"/>
    </source>
</evidence>
<evidence type="ECO:0008006" key="15">
    <source>
        <dbReference type="Google" id="ProtNLM"/>
    </source>
</evidence>
<dbReference type="PRINTS" id="PR00475">
    <property type="entry name" value="HEXOKINASE"/>
</dbReference>
<feature type="domain" description="Hexokinase N-terminal" evidence="11">
    <location>
        <begin position="16"/>
        <end position="235"/>
    </location>
</feature>
<dbReference type="Gene3D" id="3.40.367.20">
    <property type="match status" value="1"/>
</dbReference>
<keyword evidence="5" id="KW-0479">Metal-binding</keyword>
<sequence length="850" mass="94921">MASSTVQQPATVKPNLNEFLQPLQVGIETLSDLSCRLSTSYTKLALESTEHFIPTPITRLPTGHETGRYLGVYVGLSYLRVAFIDLLGDKQVEGHARVRRTLEKAWPIEDHLRKDHSLDLFTWIGDCIAEVVADRLANPNEESLDQITTGISLCLPIKQNTLDEAILMPTGKGFSLSSDLNLRQALLNGYERHTYTSHGDVEPMPAKRRRLFSLPKLKIAVMINDTTATLASLAYSIPSLPNTRVVMGLIVGAGCNATAPMKISDLHESKTQNIREKYPDAKETLISTEWTLSTAAAPFDELRIRNKWDHELDQHSKRPGFQPLEYMVGGGYTGELVRIICYDYFHRVLGIQRSMLPVTLIEPYSISTEFLSLVVASSLPDESLADKLSQKLQPPPESDWSWTPEYARDIRAIALAVHDRAASLVAAAVVGLLDCIKEVKLCKDVSKDASGVQKKMETKDAEQTGSGSPGWNSGPEELAVAFSGGVIQHYPHYKENVQRYIDRLILRAGPQAGGKSVFLREASDGGIIGTGIFFRCSSTYQSRKTTMKFFYVAVTFTADQFQGIYRGKQYHEADFGEVLKRAKEYNCEKLMLTTMTLQGAKQNLQAVRAFPTMCKMTLGVHPYHAAEIYEQPESQYLNELKQLGESLLAESPSPLAAFGEIGLDYEYLNRADKETQQRAFREQLELAIHFQLPLFLHVRESADDFITIIRPYLGRLPKGGLVHSFAGTKEEMLQLVELGLEISVNGVSFRTDEQLDMVKHIPLDRLQLETDAPWCEVLGNDPKIAGYLESARPLPASRKHNKFILGQMVKTRNESCTMERVGLVVAGLKGIAIEEVVDAAWDNSCRMFWV</sequence>
<gene>
    <name evidence="13" type="ORF">PENARI_c004G12269</name>
</gene>
<dbReference type="Gene3D" id="3.30.420.40">
    <property type="match status" value="1"/>
</dbReference>
<protein>
    <recommendedName>
        <fullName evidence="15">Phosphotransferase</fullName>
    </recommendedName>
</protein>
<evidence type="ECO:0000256" key="8">
    <source>
        <dbReference type="ARBA" id="ARBA00022801"/>
    </source>
</evidence>
<evidence type="ECO:0000256" key="5">
    <source>
        <dbReference type="ARBA" id="ARBA00022723"/>
    </source>
</evidence>
<dbReference type="RefSeq" id="XP_022491228.1">
    <property type="nucleotide sequence ID" value="XM_022629503.1"/>
</dbReference>
<dbReference type="GO" id="GO:0005524">
    <property type="term" value="F:ATP binding"/>
    <property type="evidence" value="ECO:0007669"/>
    <property type="project" value="UniProtKB-KW"/>
</dbReference>
<dbReference type="PROSITE" id="PS51748">
    <property type="entry name" value="HEXOKINASE_2"/>
    <property type="match status" value="1"/>
</dbReference>
<proteinExistence type="inferred from homology"/>
<dbReference type="GO" id="GO:0008296">
    <property type="term" value="F:3'-5'-DNA exonuclease activity"/>
    <property type="evidence" value="ECO:0007669"/>
    <property type="project" value="TreeGrafter"/>
</dbReference>
<evidence type="ECO:0000256" key="1">
    <source>
        <dbReference type="ARBA" id="ARBA00009225"/>
    </source>
</evidence>